<organism evidence="14 15">
    <name type="scientific">Edaphobacter modestus</name>
    <dbReference type="NCBI Taxonomy" id="388466"/>
    <lineage>
        <taxon>Bacteria</taxon>
        <taxon>Pseudomonadati</taxon>
        <taxon>Acidobacteriota</taxon>
        <taxon>Terriglobia</taxon>
        <taxon>Terriglobales</taxon>
        <taxon>Acidobacteriaceae</taxon>
        <taxon>Edaphobacter</taxon>
    </lineage>
</organism>
<evidence type="ECO:0000256" key="6">
    <source>
        <dbReference type="ARBA" id="ARBA00022989"/>
    </source>
</evidence>
<dbReference type="Pfam" id="PF00115">
    <property type="entry name" value="COX1"/>
    <property type="match status" value="1"/>
</dbReference>
<evidence type="ECO:0000256" key="3">
    <source>
        <dbReference type="ARBA" id="ARBA00022660"/>
    </source>
</evidence>
<dbReference type="PROSITE" id="PS00077">
    <property type="entry name" value="COX1_CUB"/>
    <property type="match status" value="1"/>
</dbReference>
<evidence type="ECO:0000256" key="10">
    <source>
        <dbReference type="RuleBase" id="RU000370"/>
    </source>
</evidence>
<dbReference type="PROSITE" id="PS50855">
    <property type="entry name" value="COX1"/>
    <property type="match status" value="1"/>
</dbReference>
<dbReference type="GO" id="GO:0022904">
    <property type="term" value="P:respiratory electron transport chain"/>
    <property type="evidence" value="ECO:0007669"/>
    <property type="project" value="TreeGrafter"/>
</dbReference>
<dbReference type="InterPro" id="IPR023615">
    <property type="entry name" value="Cyt_c_Oxase_su1_BS"/>
</dbReference>
<feature type="transmembrane region" description="Helical" evidence="11">
    <location>
        <begin position="261"/>
        <end position="285"/>
    </location>
</feature>
<feature type="transmembrane region" description="Helical" evidence="11">
    <location>
        <begin position="113"/>
        <end position="137"/>
    </location>
</feature>
<evidence type="ECO:0000313" key="15">
    <source>
        <dbReference type="Proteomes" id="UP000292958"/>
    </source>
</evidence>
<feature type="transmembrane region" description="Helical" evidence="11">
    <location>
        <begin position="387"/>
        <end position="406"/>
    </location>
</feature>
<evidence type="ECO:0000256" key="11">
    <source>
        <dbReference type="SAM" id="Phobius"/>
    </source>
</evidence>
<dbReference type="GO" id="GO:0009060">
    <property type="term" value="P:aerobic respiration"/>
    <property type="evidence" value="ECO:0007669"/>
    <property type="project" value="InterPro"/>
</dbReference>
<feature type="transmembrane region" description="Helical" evidence="11">
    <location>
        <begin position="149"/>
        <end position="172"/>
    </location>
</feature>
<dbReference type="PANTHER" id="PTHR10422:SF18">
    <property type="entry name" value="CYTOCHROME C OXIDASE SUBUNIT 1"/>
    <property type="match status" value="1"/>
</dbReference>
<keyword evidence="5 9" id="KW-0479">Metal-binding</keyword>
<dbReference type="GO" id="GO:0016491">
    <property type="term" value="F:oxidoreductase activity"/>
    <property type="evidence" value="ECO:0007669"/>
    <property type="project" value="InterPro"/>
</dbReference>
<evidence type="ECO:0000259" key="12">
    <source>
        <dbReference type="PROSITE" id="PS50855"/>
    </source>
</evidence>
<dbReference type="InterPro" id="IPR036909">
    <property type="entry name" value="Cyt_c-like_dom_sf"/>
</dbReference>
<dbReference type="SUPFAM" id="SSF81648">
    <property type="entry name" value="a domain/subunit of cytochrome bc1 complex (Ubiquinol-cytochrome c reductase)"/>
    <property type="match status" value="1"/>
</dbReference>
<comment type="similarity">
    <text evidence="10">Belongs to the heme-copper respiratory oxidase family.</text>
</comment>
<name>A0A4Q7YDT1_9BACT</name>
<evidence type="ECO:0000256" key="7">
    <source>
        <dbReference type="ARBA" id="ARBA00023004"/>
    </source>
</evidence>
<proteinExistence type="inferred from homology"/>
<comment type="subcellular location">
    <subcellularLocation>
        <location evidence="1">Membrane</location>
        <topology evidence="1">Multi-pass membrane protein</topology>
    </subcellularLocation>
</comment>
<dbReference type="Gene3D" id="1.10.760.10">
    <property type="entry name" value="Cytochrome c-like domain"/>
    <property type="match status" value="1"/>
</dbReference>
<feature type="transmembrane region" description="Helical" evidence="11">
    <location>
        <begin position="39"/>
        <end position="64"/>
    </location>
</feature>
<accession>A0A4Q7YDT1</accession>
<dbReference type="GO" id="GO:0016020">
    <property type="term" value="C:membrane"/>
    <property type="evidence" value="ECO:0007669"/>
    <property type="project" value="UniProtKB-SubCell"/>
</dbReference>
<evidence type="ECO:0000256" key="4">
    <source>
        <dbReference type="ARBA" id="ARBA00022692"/>
    </source>
</evidence>
<feature type="domain" description="Cytochrome c" evidence="13">
    <location>
        <begin position="464"/>
        <end position="541"/>
    </location>
</feature>
<dbReference type="GO" id="GO:0004129">
    <property type="term" value="F:cytochrome-c oxidase activity"/>
    <property type="evidence" value="ECO:0007669"/>
    <property type="project" value="InterPro"/>
</dbReference>
<reference evidence="14 15" key="1">
    <citation type="submission" date="2019-02" db="EMBL/GenBank/DDBJ databases">
        <title>Genomic Encyclopedia of Archaeal and Bacterial Type Strains, Phase II (KMG-II): from individual species to whole genera.</title>
        <authorList>
            <person name="Goeker M."/>
        </authorList>
    </citation>
    <scope>NUCLEOTIDE SEQUENCE [LARGE SCALE GENOMIC DNA]</scope>
    <source>
        <strain evidence="14 15">DSM 18101</strain>
    </source>
</reference>
<dbReference type="GO" id="GO:0015990">
    <property type="term" value="P:electron transport coupled proton transport"/>
    <property type="evidence" value="ECO:0007669"/>
    <property type="project" value="TreeGrafter"/>
</dbReference>
<keyword evidence="15" id="KW-1185">Reference proteome</keyword>
<keyword evidence="6 11" id="KW-1133">Transmembrane helix</keyword>
<keyword evidence="2 9" id="KW-0349">Heme</keyword>
<evidence type="ECO:0000256" key="8">
    <source>
        <dbReference type="ARBA" id="ARBA00023136"/>
    </source>
</evidence>
<dbReference type="PROSITE" id="PS51007">
    <property type="entry name" value="CYTC"/>
    <property type="match status" value="1"/>
</dbReference>
<dbReference type="PANTHER" id="PTHR10422">
    <property type="entry name" value="CYTOCHROME C OXIDASE SUBUNIT 1"/>
    <property type="match status" value="1"/>
</dbReference>
<evidence type="ECO:0000259" key="13">
    <source>
        <dbReference type="PROSITE" id="PS51007"/>
    </source>
</evidence>
<sequence length="569" mass="62450">MSGLVFVAVSPLTAAQIMLTLDRYLGAHFFDTQAGGSAVLWMHFFWIFGHPEVYILVLPAFAFVNEIVPVFSRKAMFGYPAMVAASVAIGFISLSVWAHHMFTVGLGPAGNTFFVFATMVISVPTGIKIFNWLATIWGGKIIFATPMKFCIGFLFQFLIAGLTGIMLSAAPFDWQLGNSYFVVAHFHYVLVGAIIFSLFGAFYYWYPKVTGRLMSERLGTLHFWLFLIGFHLTFDFMHVPGMLGMPRRIYTYEAGPTLSRFFALHVFVIPGILLGCVGLHVWMVLRLGINDWPMPGRIVSKKTYVREYHQLTEKTGIPFVPDAAWKDAIFAAAIMLAVIACALSFGPFGPTGQPDPTIIETAPKPDFFFLWIYAVLAYLPPALETPVLFIAPVLGIGAMLLLPLLFGEGEKHWSRRPVAVLMVAVIAVSLGAFTRLGTYTPWSPIMNAWSSDPTPAAYLKNRTPLEREGAIVLQNKQCRNCHSIGGAGGLRGPALDSVASHMTEDQIIRQVLQGGGNMPAYGNALSPSETTALVRFLTTLRGNNLAPAIDASRRVAQDDESQPARPGGH</sequence>
<keyword evidence="10" id="KW-0813">Transport</keyword>
<evidence type="ECO:0000256" key="2">
    <source>
        <dbReference type="ARBA" id="ARBA00022617"/>
    </source>
</evidence>
<dbReference type="Gene3D" id="1.10.287.980">
    <property type="entry name" value="plastocyanin oxidoreductase"/>
    <property type="match status" value="1"/>
</dbReference>
<keyword evidence="8 11" id="KW-0472">Membrane</keyword>
<evidence type="ECO:0000256" key="9">
    <source>
        <dbReference type="PROSITE-ProRule" id="PRU00433"/>
    </source>
</evidence>
<dbReference type="Gene3D" id="1.20.210.10">
    <property type="entry name" value="Cytochrome c oxidase-like, subunit I domain"/>
    <property type="match status" value="1"/>
</dbReference>
<keyword evidence="3 10" id="KW-0679">Respiratory chain</keyword>
<dbReference type="SUPFAM" id="SSF81442">
    <property type="entry name" value="Cytochrome c oxidase subunit I-like"/>
    <property type="match status" value="1"/>
</dbReference>
<keyword evidence="10" id="KW-0249">Electron transport</keyword>
<dbReference type="InterPro" id="IPR036150">
    <property type="entry name" value="Cyt_b/b6_C_sf"/>
</dbReference>
<protein>
    <submittedName>
        <fullName evidence="14">Cbb3-type cytochrome c oxidase subunit III</fullName>
    </submittedName>
</protein>
<feature type="transmembrane region" description="Helical" evidence="11">
    <location>
        <begin position="184"/>
        <end position="206"/>
    </location>
</feature>
<evidence type="ECO:0000256" key="1">
    <source>
        <dbReference type="ARBA" id="ARBA00004141"/>
    </source>
</evidence>
<feature type="transmembrane region" description="Helical" evidence="11">
    <location>
        <begin position="218"/>
        <end position="241"/>
    </location>
</feature>
<dbReference type="InterPro" id="IPR009056">
    <property type="entry name" value="Cyt_c-like_dom"/>
</dbReference>
<comment type="caution">
    <text evidence="14">The sequence shown here is derived from an EMBL/GenBank/DDBJ whole genome shotgun (WGS) entry which is preliminary data.</text>
</comment>
<dbReference type="InterPro" id="IPR000883">
    <property type="entry name" value="Cyt_C_Oxase_1"/>
</dbReference>
<dbReference type="PRINTS" id="PR01165">
    <property type="entry name" value="CYCOXIDASEI"/>
</dbReference>
<keyword evidence="7 9" id="KW-0408">Iron</keyword>
<dbReference type="RefSeq" id="WP_278045554.1">
    <property type="nucleotide sequence ID" value="NZ_SHKW01000003.1"/>
</dbReference>
<feature type="domain" description="Cytochrome oxidase subunit I profile" evidence="12">
    <location>
        <begin position="1"/>
        <end position="287"/>
    </location>
</feature>
<dbReference type="SUPFAM" id="SSF46626">
    <property type="entry name" value="Cytochrome c"/>
    <property type="match status" value="1"/>
</dbReference>
<evidence type="ECO:0000256" key="5">
    <source>
        <dbReference type="ARBA" id="ARBA00022723"/>
    </source>
</evidence>
<dbReference type="GO" id="GO:0046872">
    <property type="term" value="F:metal ion binding"/>
    <property type="evidence" value="ECO:0007669"/>
    <property type="project" value="UniProtKB-KW"/>
</dbReference>
<gene>
    <name evidence="14" type="ORF">BDD14_6025</name>
</gene>
<dbReference type="AlphaFoldDB" id="A0A4Q7YDT1"/>
<feature type="transmembrane region" description="Helical" evidence="11">
    <location>
        <begin position="76"/>
        <end position="98"/>
    </location>
</feature>
<dbReference type="Proteomes" id="UP000292958">
    <property type="component" value="Unassembled WGS sequence"/>
</dbReference>
<feature type="transmembrane region" description="Helical" evidence="11">
    <location>
        <begin position="418"/>
        <end position="437"/>
    </location>
</feature>
<keyword evidence="4 10" id="KW-0812">Transmembrane</keyword>
<dbReference type="EMBL" id="SHKW01000003">
    <property type="protein sequence ID" value="RZU35260.1"/>
    <property type="molecule type" value="Genomic_DNA"/>
</dbReference>
<feature type="transmembrane region" description="Helical" evidence="11">
    <location>
        <begin position="328"/>
        <end position="348"/>
    </location>
</feature>
<dbReference type="GO" id="GO:0020037">
    <property type="term" value="F:heme binding"/>
    <property type="evidence" value="ECO:0007669"/>
    <property type="project" value="InterPro"/>
</dbReference>
<dbReference type="InterPro" id="IPR023616">
    <property type="entry name" value="Cyt_c_oxase-like_su1_dom"/>
</dbReference>
<evidence type="ECO:0000313" key="14">
    <source>
        <dbReference type="EMBL" id="RZU35260.1"/>
    </source>
</evidence>
<dbReference type="Pfam" id="PF13442">
    <property type="entry name" value="Cytochrome_CBB3"/>
    <property type="match status" value="1"/>
</dbReference>
<dbReference type="InterPro" id="IPR036927">
    <property type="entry name" value="Cyt_c_oxase-like_su1_sf"/>
</dbReference>